<keyword evidence="2" id="KW-1185">Reference proteome</keyword>
<evidence type="ECO:0000313" key="2">
    <source>
        <dbReference type="Proteomes" id="UP000887458"/>
    </source>
</evidence>
<dbReference type="EMBL" id="NJHN03000060">
    <property type="protein sequence ID" value="KAH9419374.1"/>
    <property type="molecule type" value="Genomic_DNA"/>
</dbReference>
<evidence type="ECO:0000313" key="1">
    <source>
        <dbReference type="EMBL" id="KAH9419374.1"/>
    </source>
</evidence>
<name>A0ABQ8J9Y6_DERPT</name>
<reference evidence="1 2" key="1">
    <citation type="journal article" date="2018" name="J. Allergy Clin. Immunol.">
        <title>High-quality assembly of Dermatophagoides pteronyssinus genome and transcriptome reveals a wide range of novel allergens.</title>
        <authorList>
            <person name="Liu X.Y."/>
            <person name="Yang K.Y."/>
            <person name="Wang M.Q."/>
            <person name="Kwok J.S."/>
            <person name="Zeng X."/>
            <person name="Yang Z."/>
            <person name="Xiao X.J."/>
            <person name="Lau C.P."/>
            <person name="Li Y."/>
            <person name="Huang Z.M."/>
            <person name="Ba J.G."/>
            <person name="Yim A.K."/>
            <person name="Ouyang C.Y."/>
            <person name="Ngai S.M."/>
            <person name="Chan T.F."/>
            <person name="Leung E.L."/>
            <person name="Liu L."/>
            <person name="Liu Z.G."/>
            <person name="Tsui S.K."/>
        </authorList>
    </citation>
    <scope>NUCLEOTIDE SEQUENCE [LARGE SCALE GENOMIC DNA]</scope>
    <source>
        <strain evidence="1">Derp</strain>
    </source>
</reference>
<comment type="caution">
    <text evidence="1">The sequence shown here is derived from an EMBL/GenBank/DDBJ whole genome shotgun (WGS) entry which is preliminary data.</text>
</comment>
<dbReference type="Proteomes" id="UP000887458">
    <property type="component" value="Unassembled WGS sequence"/>
</dbReference>
<proteinExistence type="predicted"/>
<organism evidence="1 2">
    <name type="scientific">Dermatophagoides pteronyssinus</name>
    <name type="common">European house dust mite</name>
    <dbReference type="NCBI Taxonomy" id="6956"/>
    <lineage>
        <taxon>Eukaryota</taxon>
        <taxon>Metazoa</taxon>
        <taxon>Ecdysozoa</taxon>
        <taxon>Arthropoda</taxon>
        <taxon>Chelicerata</taxon>
        <taxon>Arachnida</taxon>
        <taxon>Acari</taxon>
        <taxon>Acariformes</taxon>
        <taxon>Sarcoptiformes</taxon>
        <taxon>Astigmata</taxon>
        <taxon>Psoroptidia</taxon>
        <taxon>Analgoidea</taxon>
        <taxon>Pyroglyphidae</taxon>
        <taxon>Dermatophagoidinae</taxon>
        <taxon>Dermatophagoides</taxon>
    </lineage>
</organism>
<protein>
    <submittedName>
        <fullName evidence="1">Uncharacterized protein</fullName>
    </submittedName>
</protein>
<sequence length="72" mass="8610">MSKFSAMDGIEWHIDSIKISLTSGKLNVLNRPFPPQIEYMTILRRKKEKRVRNDDHDFDNDRYHHQRVSIAI</sequence>
<reference evidence="1 2" key="2">
    <citation type="journal article" date="2022" name="Mol. Biol. Evol.">
        <title>Comparative Genomics Reveals Insights into the Divergent Evolution of Astigmatic Mites and Household Pest Adaptations.</title>
        <authorList>
            <person name="Xiong Q."/>
            <person name="Wan A.T."/>
            <person name="Liu X."/>
            <person name="Fung C.S."/>
            <person name="Xiao X."/>
            <person name="Malainual N."/>
            <person name="Hou J."/>
            <person name="Wang L."/>
            <person name="Wang M."/>
            <person name="Yang K.Y."/>
            <person name="Cui Y."/>
            <person name="Leung E.L."/>
            <person name="Nong W."/>
            <person name="Shin S.K."/>
            <person name="Au S.W."/>
            <person name="Jeong K.Y."/>
            <person name="Chew F.T."/>
            <person name="Hui J.H."/>
            <person name="Leung T.F."/>
            <person name="Tungtrongchitr A."/>
            <person name="Zhong N."/>
            <person name="Liu Z."/>
            <person name="Tsui S.K."/>
        </authorList>
    </citation>
    <scope>NUCLEOTIDE SEQUENCE [LARGE SCALE GENOMIC DNA]</scope>
    <source>
        <strain evidence="1">Derp</strain>
    </source>
</reference>
<accession>A0ABQ8J9Y6</accession>
<gene>
    <name evidence="1" type="ORF">DERP_005885</name>
</gene>